<keyword evidence="4 11" id="KW-1133">Transmembrane helix</keyword>
<proteinExistence type="inferred from homology"/>
<dbReference type="PROSITE" id="PS00237">
    <property type="entry name" value="G_PROTEIN_RECEP_F1_1"/>
    <property type="match status" value="1"/>
</dbReference>
<feature type="transmembrane region" description="Helical" evidence="11">
    <location>
        <begin position="77"/>
        <end position="98"/>
    </location>
</feature>
<dbReference type="GO" id="GO:0005886">
    <property type="term" value="C:plasma membrane"/>
    <property type="evidence" value="ECO:0007669"/>
    <property type="project" value="UniProtKB-SubCell"/>
</dbReference>
<evidence type="ECO:0000256" key="8">
    <source>
        <dbReference type="ARBA" id="ARBA00023170"/>
    </source>
</evidence>
<evidence type="ECO:0000256" key="5">
    <source>
        <dbReference type="ARBA" id="ARBA00023040"/>
    </source>
</evidence>
<dbReference type="Proteomes" id="UP000274756">
    <property type="component" value="Unassembled WGS sequence"/>
</dbReference>
<evidence type="ECO:0000256" key="6">
    <source>
        <dbReference type="ARBA" id="ARBA00023136"/>
    </source>
</evidence>
<dbReference type="WBParaSite" id="DME_0000759101-mRNA-1">
    <property type="protein sequence ID" value="DME_0000759101-mRNA-1"/>
    <property type="gene ID" value="DME_0000759101"/>
</dbReference>
<evidence type="ECO:0000256" key="11">
    <source>
        <dbReference type="SAM" id="Phobius"/>
    </source>
</evidence>
<dbReference type="STRING" id="318479.A0A0N4UIY7"/>
<sequence>MIIIGLILIILIIACIVGNLFVIIAIIVERDLRNRPHYYLIFSLAVADLLVGLIVTPLGAWTTVVRSWKFGVILCDFWISMDVLVCTSSILHLVAIALDRYWSITDITYVQNRTPRRIFSMLAIVWVVSLLISVAPIFGWKDADFLDRVKKQHVCLISQQISYQVLCQPSSFSLSKLFSHNQSLLILKISNIKVIRIILSPYFSARPSFFFF</sequence>
<keyword evidence="2" id="KW-1003">Cell membrane</keyword>
<keyword evidence="7" id="KW-1015">Disulfide bond</keyword>
<dbReference type="Gene3D" id="1.20.1070.10">
    <property type="entry name" value="Rhodopsin 7-helix transmembrane proteins"/>
    <property type="match status" value="1"/>
</dbReference>
<evidence type="ECO:0000259" key="12">
    <source>
        <dbReference type="PROSITE" id="PS50262"/>
    </source>
</evidence>
<evidence type="ECO:0000256" key="2">
    <source>
        <dbReference type="ARBA" id="ARBA00022475"/>
    </source>
</evidence>
<reference evidence="16" key="1">
    <citation type="submission" date="2017-02" db="UniProtKB">
        <authorList>
            <consortium name="WormBaseParasite"/>
        </authorList>
    </citation>
    <scope>IDENTIFICATION</scope>
</reference>
<protein>
    <submittedName>
        <fullName evidence="16">G_PROTEIN_RECEP_F1_2 domain-containing protein</fullName>
    </submittedName>
</protein>
<feature type="domain" description="G-protein coupled receptors family 1 profile" evidence="12">
    <location>
        <begin position="18"/>
        <end position="212"/>
    </location>
</feature>
<feature type="transmembrane region" description="Helical" evidence="11">
    <location>
        <begin position="40"/>
        <end position="65"/>
    </location>
</feature>
<keyword evidence="8 10" id="KW-0675">Receptor</keyword>
<dbReference type="Pfam" id="PF00001">
    <property type="entry name" value="7tm_1"/>
    <property type="match status" value="1"/>
</dbReference>
<accession>A0A0N4UIY7</accession>
<evidence type="ECO:0000256" key="4">
    <source>
        <dbReference type="ARBA" id="ARBA00022989"/>
    </source>
</evidence>
<keyword evidence="5 10" id="KW-0297">G-protein coupled receptor</keyword>
<dbReference type="GO" id="GO:0043410">
    <property type="term" value="P:positive regulation of MAPK cascade"/>
    <property type="evidence" value="ECO:0007669"/>
    <property type="project" value="TreeGrafter"/>
</dbReference>
<evidence type="ECO:0000313" key="13">
    <source>
        <dbReference type="EMBL" id="VDN51885.1"/>
    </source>
</evidence>
<evidence type="ECO:0000256" key="10">
    <source>
        <dbReference type="RuleBase" id="RU000688"/>
    </source>
</evidence>
<gene>
    <name evidence="13" type="ORF">DME_LOCUS1858</name>
</gene>
<dbReference type="AlphaFoldDB" id="A0A0N4UIY7"/>
<evidence type="ECO:0000256" key="1">
    <source>
        <dbReference type="ARBA" id="ARBA00004651"/>
    </source>
</evidence>
<evidence type="ECO:0000256" key="7">
    <source>
        <dbReference type="ARBA" id="ARBA00023157"/>
    </source>
</evidence>
<dbReference type="PROSITE" id="PS50262">
    <property type="entry name" value="G_PROTEIN_RECEP_F1_2"/>
    <property type="match status" value="1"/>
</dbReference>
<dbReference type="SUPFAM" id="SSF81321">
    <property type="entry name" value="Family A G protein-coupled receptor-like"/>
    <property type="match status" value="1"/>
</dbReference>
<evidence type="ECO:0000256" key="3">
    <source>
        <dbReference type="ARBA" id="ARBA00022692"/>
    </source>
</evidence>
<keyword evidence="15" id="KW-1185">Reference proteome</keyword>
<comment type="subcellular location">
    <subcellularLocation>
        <location evidence="1">Cell membrane</location>
        <topology evidence="1">Multi-pass membrane protein</topology>
    </subcellularLocation>
</comment>
<keyword evidence="3 10" id="KW-0812">Transmembrane</keyword>
<feature type="transmembrane region" description="Helical" evidence="11">
    <location>
        <begin position="118"/>
        <end position="140"/>
    </location>
</feature>
<dbReference type="Proteomes" id="UP000038040">
    <property type="component" value="Unplaced"/>
</dbReference>
<dbReference type="PRINTS" id="PR00237">
    <property type="entry name" value="GPCRRHODOPSN"/>
</dbReference>
<dbReference type="GO" id="GO:0004993">
    <property type="term" value="F:G protein-coupled serotonin receptor activity"/>
    <property type="evidence" value="ECO:0007669"/>
    <property type="project" value="UniProtKB-ARBA"/>
</dbReference>
<organism evidence="14 16">
    <name type="scientific">Dracunculus medinensis</name>
    <name type="common">Guinea worm</name>
    <dbReference type="NCBI Taxonomy" id="318479"/>
    <lineage>
        <taxon>Eukaryota</taxon>
        <taxon>Metazoa</taxon>
        <taxon>Ecdysozoa</taxon>
        <taxon>Nematoda</taxon>
        <taxon>Chromadorea</taxon>
        <taxon>Rhabditida</taxon>
        <taxon>Spirurina</taxon>
        <taxon>Dracunculoidea</taxon>
        <taxon>Dracunculidae</taxon>
        <taxon>Dracunculus</taxon>
    </lineage>
</organism>
<evidence type="ECO:0000313" key="14">
    <source>
        <dbReference type="Proteomes" id="UP000038040"/>
    </source>
</evidence>
<dbReference type="GO" id="GO:0071880">
    <property type="term" value="P:adenylate cyclase-activating adrenergic receptor signaling pathway"/>
    <property type="evidence" value="ECO:0007669"/>
    <property type="project" value="TreeGrafter"/>
</dbReference>
<evidence type="ECO:0000256" key="9">
    <source>
        <dbReference type="ARBA" id="ARBA00023224"/>
    </source>
</evidence>
<dbReference type="InterPro" id="IPR017452">
    <property type="entry name" value="GPCR_Rhodpsn_7TM"/>
</dbReference>
<dbReference type="EMBL" id="UYYG01000034">
    <property type="protein sequence ID" value="VDN51885.1"/>
    <property type="molecule type" value="Genomic_DNA"/>
</dbReference>
<dbReference type="InterPro" id="IPR000276">
    <property type="entry name" value="GPCR_Rhodpsn"/>
</dbReference>
<dbReference type="PANTHER" id="PTHR24248">
    <property type="entry name" value="ADRENERGIC RECEPTOR-RELATED G-PROTEIN COUPLED RECEPTOR"/>
    <property type="match status" value="1"/>
</dbReference>
<keyword evidence="9 10" id="KW-0807">Transducer</keyword>
<keyword evidence="6 11" id="KW-0472">Membrane</keyword>
<name>A0A0N4UIY7_DRAME</name>
<feature type="transmembrane region" description="Helical" evidence="11">
    <location>
        <begin position="6"/>
        <end position="28"/>
    </location>
</feature>
<dbReference type="OrthoDB" id="5957871at2759"/>
<evidence type="ECO:0000313" key="15">
    <source>
        <dbReference type="Proteomes" id="UP000274756"/>
    </source>
</evidence>
<reference evidence="13 15" key="2">
    <citation type="submission" date="2018-11" db="EMBL/GenBank/DDBJ databases">
        <authorList>
            <consortium name="Pathogen Informatics"/>
        </authorList>
    </citation>
    <scope>NUCLEOTIDE SEQUENCE [LARGE SCALE GENOMIC DNA]</scope>
</reference>
<dbReference type="PANTHER" id="PTHR24248:SF199">
    <property type="entry name" value="IP13425P-RELATED"/>
    <property type="match status" value="1"/>
</dbReference>
<evidence type="ECO:0000313" key="16">
    <source>
        <dbReference type="WBParaSite" id="DME_0000759101-mRNA-1"/>
    </source>
</evidence>
<comment type="similarity">
    <text evidence="10">Belongs to the G-protein coupled receptor 1 family.</text>
</comment>